<dbReference type="PANTHER" id="PTHR30032">
    <property type="entry name" value="N-ACETYLMURAMOYL-L-ALANINE AMIDASE-RELATED"/>
    <property type="match status" value="1"/>
</dbReference>
<name>A0A5D4NWE4_9BACI</name>
<dbReference type="Gene3D" id="3.40.50.12090">
    <property type="match status" value="2"/>
</dbReference>
<sequence length="525" mass="58360">MKKLSALLFITFLSIMCIGEASADETVSRLSGNSRYETAAMISKEGWKEADIVVLARGDSYPDALSGVPLAKDQDAPLLLTSPDELHYFAKKEIKRLEPSMVILLGGEQAIGTSIKKEIEKMGIATQRISGSDRYSTSVKIAEFLGSSKEKAVIVTGRDFPDALSAAPFAAEKGYPILLTDPKALPAEVEEHVSEYKSTLLVGGTDAISKEVEDTLPNPERISGKDRYQTSANLIQSKYEENSHLYISTGEDFADALTGSVLAAKNKTAIMLVQPESVPDHADSLLESQKVEKLTIFGGTGAVGDSVARKLKYLIDNEQSTFTSYFPSQERVSIFEREESSLKYDMIDYKSVEDGSYYLWFLWSGRDEPGSISYFEDETGLYVESNVTGKKHLMVEYPAVEGAKRNIDFLYATLAEDRRSQTIEVMDVTSDTFTYKVTERGYSQTYTVKHGKGIVDSDYVELTFPLTVEEALKIIEIMVDGEKAPVHYPEKDTEDYYYIGADYGRDGWVYLKVNKHTGQYQYGGE</sequence>
<gene>
    <name evidence="2" type="ORF">FZC78_07820</name>
</gene>
<reference evidence="2 3" key="1">
    <citation type="submission" date="2019-08" db="EMBL/GenBank/DDBJ databases">
        <title>Bacillus genomes from the desert of Cuatro Cienegas, Coahuila.</title>
        <authorList>
            <person name="Olmedo-Alvarez G."/>
        </authorList>
    </citation>
    <scope>NUCLEOTIDE SEQUENCE [LARGE SCALE GENOMIC DNA]</scope>
    <source>
        <strain evidence="2 3">CH34_1T</strain>
    </source>
</reference>
<comment type="caution">
    <text evidence="2">The sequence shown here is derived from an EMBL/GenBank/DDBJ whole genome shotgun (WGS) entry which is preliminary data.</text>
</comment>
<evidence type="ECO:0000313" key="2">
    <source>
        <dbReference type="EMBL" id="TYS17758.1"/>
    </source>
</evidence>
<feature type="chain" id="PRO_5022820561" evidence="1">
    <location>
        <begin position="24"/>
        <end position="525"/>
    </location>
</feature>
<dbReference type="AlphaFoldDB" id="A0A5D4NWE4"/>
<keyword evidence="1" id="KW-0732">Signal</keyword>
<dbReference type="PANTHER" id="PTHR30032:SF8">
    <property type="entry name" value="GERMINATION-SPECIFIC N-ACETYLMURAMOYL-L-ALANINE AMIDASE"/>
    <property type="match status" value="1"/>
</dbReference>
<evidence type="ECO:0000313" key="3">
    <source>
        <dbReference type="Proteomes" id="UP000322267"/>
    </source>
</evidence>
<dbReference type="InterPro" id="IPR051922">
    <property type="entry name" value="Bact_Sporulation_Assoc"/>
</dbReference>
<dbReference type="Proteomes" id="UP000322267">
    <property type="component" value="Unassembled WGS sequence"/>
</dbReference>
<dbReference type="OrthoDB" id="505641at2"/>
<dbReference type="Pfam" id="PF04122">
    <property type="entry name" value="CW_binding_2"/>
    <property type="match status" value="3"/>
</dbReference>
<proteinExistence type="predicted"/>
<feature type="signal peptide" evidence="1">
    <location>
        <begin position="1"/>
        <end position="23"/>
    </location>
</feature>
<evidence type="ECO:0000256" key="1">
    <source>
        <dbReference type="SAM" id="SignalP"/>
    </source>
</evidence>
<dbReference type="RefSeq" id="WP_148939100.1">
    <property type="nucleotide sequence ID" value="NZ_VTEI01000003.1"/>
</dbReference>
<organism evidence="2 3">
    <name type="scientific">Rossellomorea vietnamensis</name>
    <dbReference type="NCBI Taxonomy" id="218284"/>
    <lineage>
        <taxon>Bacteria</taxon>
        <taxon>Bacillati</taxon>
        <taxon>Bacillota</taxon>
        <taxon>Bacilli</taxon>
        <taxon>Bacillales</taxon>
        <taxon>Bacillaceae</taxon>
        <taxon>Rossellomorea</taxon>
    </lineage>
</organism>
<dbReference type="InterPro" id="IPR007253">
    <property type="entry name" value="Cell_wall-bd_2"/>
</dbReference>
<protein>
    <submittedName>
        <fullName evidence="2">Uncharacterized protein</fullName>
    </submittedName>
</protein>
<dbReference type="EMBL" id="VTEI01000003">
    <property type="protein sequence ID" value="TYS17758.1"/>
    <property type="molecule type" value="Genomic_DNA"/>
</dbReference>
<accession>A0A5D4NWE4</accession>